<proteinExistence type="predicted"/>
<dbReference type="Proteomes" id="UP001642409">
    <property type="component" value="Unassembled WGS sequence"/>
</dbReference>
<reference evidence="2 3" key="2">
    <citation type="submission" date="2024-07" db="EMBL/GenBank/DDBJ databases">
        <authorList>
            <person name="Akdeniz Z."/>
        </authorList>
    </citation>
    <scope>NUCLEOTIDE SEQUENCE [LARGE SCALE GENOMIC DNA]</scope>
</reference>
<sequence length="111" mass="12726">MAVYSLWNRVRLAWNQSNPKPIHFGITYLNGTPVDSKAAYIKITAGGKGFYRVDDIYKQIQTSQTPNLKSSLEQIPKLTPRKLGIVFSSEWCLSAFTSTALFFRIRKRLRI</sequence>
<dbReference type="AlphaFoldDB" id="A0AA86TY60"/>
<organism evidence="1">
    <name type="scientific">Hexamita inflata</name>
    <dbReference type="NCBI Taxonomy" id="28002"/>
    <lineage>
        <taxon>Eukaryota</taxon>
        <taxon>Metamonada</taxon>
        <taxon>Diplomonadida</taxon>
        <taxon>Hexamitidae</taxon>
        <taxon>Hexamitinae</taxon>
        <taxon>Hexamita</taxon>
    </lineage>
</organism>
<dbReference type="EMBL" id="CAXDID020000450">
    <property type="protein sequence ID" value="CAL6092978.1"/>
    <property type="molecule type" value="Genomic_DNA"/>
</dbReference>
<gene>
    <name evidence="1" type="ORF">HINF_LOCUS19112</name>
    <name evidence="2" type="ORF">HINF_LOCUS66600</name>
</gene>
<evidence type="ECO:0000313" key="2">
    <source>
        <dbReference type="EMBL" id="CAL6092978.1"/>
    </source>
</evidence>
<evidence type="ECO:0000313" key="1">
    <source>
        <dbReference type="EMBL" id="CAI9931467.1"/>
    </source>
</evidence>
<comment type="caution">
    <text evidence="1">The sequence shown here is derived from an EMBL/GenBank/DDBJ whole genome shotgun (WGS) entry which is preliminary data.</text>
</comment>
<reference evidence="1" key="1">
    <citation type="submission" date="2023-06" db="EMBL/GenBank/DDBJ databases">
        <authorList>
            <person name="Kurt Z."/>
        </authorList>
    </citation>
    <scope>NUCLEOTIDE SEQUENCE</scope>
</reference>
<keyword evidence="3" id="KW-1185">Reference proteome</keyword>
<accession>A0AA86TY60</accession>
<protein>
    <submittedName>
        <fullName evidence="2">Hypothetical_protein</fullName>
    </submittedName>
</protein>
<name>A0AA86TY60_9EUKA</name>
<evidence type="ECO:0000313" key="3">
    <source>
        <dbReference type="Proteomes" id="UP001642409"/>
    </source>
</evidence>
<dbReference type="EMBL" id="CATOUU010000490">
    <property type="protein sequence ID" value="CAI9931467.1"/>
    <property type="molecule type" value="Genomic_DNA"/>
</dbReference>